<evidence type="ECO:0000313" key="1">
    <source>
        <dbReference type="EMBL" id="EPQ57236.1"/>
    </source>
</evidence>
<keyword evidence="2" id="KW-1185">Reference proteome</keyword>
<dbReference type="AlphaFoldDB" id="S7QBB5"/>
<proteinExistence type="predicted"/>
<evidence type="ECO:0008006" key="3">
    <source>
        <dbReference type="Google" id="ProtNLM"/>
    </source>
</evidence>
<organism evidence="1 2">
    <name type="scientific">Gloeophyllum trabeum (strain ATCC 11539 / FP-39264 / Madison 617)</name>
    <name type="common">Brown rot fungus</name>
    <dbReference type="NCBI Taxonomy" id="670483"/>
    <lineage>
        <taxon>Eukaryota</taxon>
        <taxon>Fungi</taxon>
        <taxon>Dikarya</taxon>
        <taxon>Basidiomycota</taxon>
        <taxon>Agaricomycotina</taxon>
        <taxon>Agaricomycetes</taxon>
        <taxon>Gloeophyllales</taxon>
        <taxon>Gloeophyllaceae</taxon>
        <taxon>Gloeophyllum</taxon>
    </lineage>
</organism>
<gene>
    <name evidence="1" type="ORF">GLOTRDRAFT_127602</name>
</gene>
<evidence type="ECO:0000313" key="2">
    <source>
        <dbReference type="Proteomes" id="UP000030669"/>
    </source>
</evidence>
<dbReference type="Proteomes" id="UP000030669">
    <property type="component" value="Unassembled WGS sequence"/>
</dbReference>
<dbReference type="KEGG" id="gtr:GLOTRDRAFT_127602"/>
<dbReference type="HOGENOM" id="CLU_1098594_0_0_1"/>
<sequence>MTSKPGKDCLRLDALEKLVLKGPAKSVSQSLASFSTPRLATVKLYITDKPPVESLLGVISMLNRHRLKSIIVHHLGSCPDDSASYINWGQVFIPLSQHTQVEDLRLQFHRIPLRMNNDDVEKLTLTFPALRKLEIIATSASTSVAPSILCLTSFARNCSQLQYLQLDLDNEAPFPLEPPVFSHKLRTVDLFFPTRNTSSTFACSLAHFLDSLFPWLDTSGCEDGIQDWTQMLRIIDGKRDSRRVERRRLLQLS</sequence>
<reference evidence="1 2" key="1">
    <citation type="journal article" date="2012" name="Science">
        <title>The Paleozoic origin of enzymatic lignin decomposition reconstructed from 31 fungal genomes.</title>
        <authorList>
            <person name="Floudas D."/>
            <person name="Binder M."/>
            <person name="Riley R."/>
            <person name="Barry K."/>
            <person name="Blanchette R.A."/>
            <person name="Henrissat B."/>
            <person name="Martinez A.T."/>
            <person name="Otillar R."/>
            <person name="Spatafora J.W."/>
            <person name="Yadav J.S."/>
            <person name="Aerts A."/>
            <person name="Benoit I."/>
            <person name="Boyd A."/>
            <person name="Carlson A."/>
            <person name="Copeland A."/>
            <person name="Coutinho P.M."/>
            <person name="de Vries R.P."/>
            <person name="Ferreira P."/>
            <person name="Findley K."/>
            <person name="Foster B."/>
            <person name="Gaskell J."/>
            <person name="Glotzer D."/>
            <person name="Gorecki P."/>
            <person name="Heitman J."/>
            <person name="Hesse C."/>
            <person name="Hori C."/>
            <person name="Igarashi K."/>
            <person name="Jurgens J.A."/>
            <person name="Kallen N."/>
            <person name="Kersten P."/>
            <person name="Kohler A."/>
            <person name="Kuees U."/>
            <person name="Kumar T.K.A."/>
            <person name="Kuo A."/>
            <person name="LaButti K."/>
            <person name="Larrondo L.F."/>
            <person name="Lindquist E."/>
            <person name="Ling A."/>
            <person name="Lombard V."/>
            <person name="Lucas S."/>
            <person name="Lundell T."/>
            <person name="Martin R."/>
            <person name="McLaughlin D.J."/>
            <person name="Morgenstern I."/>
            <person name="Morin E."/>
            <person name="Murat C."/>
            <person name="Nagy L.G."/>
            <person name="Nolan M."/>
            <person name="Ohm R.A."/>
            <person name="Patyshakuliyeva A."/>
            <person name="Rokas A."/>
            <person name="Ruiz-Duenas F.J."/>
            <person name="Sabat G."/>
            <person name="Salamov A."/>
            <person name="Samejima M."/>
            <person name="Schmutz J."/>
            <person name="Slot J.C."/>
            <person name="St John F."/>
            <person name="Stenlid J."/>
            <person name="Sun H."/>
            <person name="Sun S."/>
            <person name="Syed K."/>
            <person name="Tsang A."/>
            <person name="Wiebenga A."/>
            <person name="Young D."/>
            <person name="Pisabarro A."/>
            <person name="Eastwood D.C."/>
            <person name="Martin F."/>
            <person name="Cullen D."/>
            <person name="Grigoriev I.V."/>
            <person name="Hibbett D.S."/>
        </authorList>
    </citation>
    <scope>NUCLEOTIDE SEQUENCE [LARGE SCALE GENOMIC DNA]</scope>
    <source>
        <strain evidence="1 2">ATCC 11539</strain>
    </source>
</reference>
<dbReference type="EMBL" id="KB469299">
    <property type="protein sequence ID" value="EPQ57236.1"/>
    <property type="molecule type" value="Genomic_DNA"/>
</dbReference>
<accession>S7QBB5</accession>
<dbReference type="GeneID" id="19301586"/>
<name>S7QBB5_GLOTA</name>
<protein>
    <recommendedName>
        <fullName evidence="3">F-box domain-containing protein</fullName>
    </recommendedName>
</protein>
<dbReference type="RefSeq" id="XP_007864366.1">
    <property type="nucleotide sequence ID" value="XM_007866175.1"/>
</dbReference>
<dbReference type="OrthoDB" id="2753807at2759"/>